<feature type="transmembrane region" description="Helical" evidence="8">
    <location>
        <begin position="225"/>
        <end position="242"/>
    </location>
</feature>
<name>A0ABS4Z2Y6_9ACTN</name>
<evidence type="ECO:0000256" key="5">
    <source>
        <dbReference type="ARBA" id="ARBA00022989"/>
    </source>
</evidence>
<accession>A0ABS4Z2Y6</accession>
<keyword evidence="5 8" id="KW-1133">Transmembrane helix</keyword>
<comment type="subcellular location">
    <subcellularLocation>
        <location evidence="1">Cell membrane</location>
        <topology evidence="1">Multi-pass membrane protein</topology>
    </subcellularLocation>
</comment>
<feature type="transmembrane region" description="Helical" evidence="8">
    <location>
        <begin position="50"/>
        <end position="72"/>
    </location>
</feature>
<keyword evidence="3" id="KW-1003">Cell membrane</keyword>
<organism evidence="9 10">
    <name type="scientific">Microlunatus capsulatus</name>
    <dbReference type="NCBI Taxonomy" id="99117"/>
    <lineage>
        <taxon>Bacteria</taxon>
        <taxon>Bacillati</taxon>
        <taxon>Actinomycetota</taxon>
        <taxon>Actinomycetes</taxon>
        <taxon>Propionibacteriales</taxon>
        <taxon>Propionibacteriaceae</taxon>
        <taxon>Microlunatus</taxon>
    </lineage>
</organism>
<dbReference type="InterPro" id="IPR051311">
    <property type="entry name" value="DedA_domain"/>
</dbReference>
<evidence type="ECO:0000256" key="1">
    <source>
        <dbReference type="ARBA" id="ARBA00004651"/>
    </source>
</evidence>
<comment type="similarity">
    <text evidence="2">Belongs to the DedA family.</text>
</comment>
<gene>
    <name evidence="9" type="ORF">JOF54_000278</name>
</gene>
<keyword evidence="6 8" id="KW-0472">Membrane</keyword>
<dbReference type="PANTHER" id="PTHR42709:SF6">
    <property type="entry name" value="UNDECAPRENYL PHOSPHATE TRANSPORTER A"/>
    <property type="match status" value="1"/>
</dbReference>
<proteinExistence type="inferred from homology"/>
<evidence type="ECO:0000256" key="3">
    <source>
        <dbReference type="ARBA" id="ARBA00022475"/>
    </source>
</evidence>
<feature type="transmembrane region" description="Helical" evidence="8">
    <location>
        <begin position="78"/>
        <end position="97"/>
    </location>
</feature>
<reference evidence="9 10" key="1">
    <citation type="submission" date="2021-03" db="EMBL/GenBank/DDBJ databases">
        <title>Sequencing the genomes of 1000 actinobacteria strains.</title>
        <authorList>
            <person name="Klenk H.-P."/>
        </authorList>
    </citation>
    <scope>NUCLEOTIDE SEQUENCE [LARGE SCALE GENOMIC DNA]</scope>
    <source>
        <strain evidence="9 10">DSM 12936</strain>
    </source>
</reference>
<dbReference type="RefSeq" id="WP_210052310.1">
    <property type="nucleotide sequence ID" value="NZ_BAAAMH010000036.1"/>
</dbReference>
<evidence type="ECO:0000256" key="2">
    <source>
        <dbReference type="ARBA" id="ARBA00010792"/>
    </source>
</evidence>
<evidence type="ECO:0000313" key="10">
    <source>
        <dbReference type="Proteomes" id="UP000758168"/>
    </source>
</evidence>
<feature type="transmembrane region" description="Helical" evidence="8">
    <location>
        <begin position="104"/>
        <end position="123"/>
    </location>
</feature>
<dbReference type="EMBL" id="JAGIOB010000001">
    <property type="protein sequence ID" value="MBP2415356.1"/>
    <property type="molecule type" value="Genomic_DNA"/>
</dbReference>
<dbReference type="Proteomes" id="UP000758168">
    <property type="component" value="Unassembled WGS sequence"/>
</dbReference>
<feature type="transmembrane region" description="Helical" evidence="8">
    <location>
        <begin position="186"/>
        <end position="205"/>
    </location>
</feature>
<sequence>MTTSPDPEVPPARPTMAGADPAPTTAEPGRPPTWADVLPWEGRATRGDKVLLGTIFGVMGVLLLTIPLRPFLLASHPVVLELVTGSLSAIGAGAAFARIGETSLALVVLAGVVGMIKLDWLFWLAGRRWGARVVALFAPGERAGRFVERLRTANPWLVRLAVLAGALPGVPAVAVYCLAGLTRMRLATFLLFDALGALLVVGLVAGLGYGLGQHAVDVVLLVDKYALWVSLALVVVVSVAAGRRSSRQAAAAHEGRSGT</sequence>
<evidence type="ECO:0000256" key="4">
    <source>
        <dbReference type="ARBA" id="ARBA00022692"/>
    </source>
</evidence>
<comment type="caution">
    <text evidence="9">The sequence shown here is derived from an EMBL/GenBank/DDBJ whole genome shotgun (WGS) entry which is preliminary data.</text>
</comment>
<evidence type="ECO:0000313" key="9">
    <source>
        <dbReference type="EMBL" id="MBP2415356.1"/>
    </source>
</evidence>
<evidence type="ECO:0000256" key="6">
    <source>
        <dbReference type="ARBA" id="ARBA00023136"/>
    </source>
</evidence>
<protein>
    <submittedName>
        <fullName evidence="9">Membrane protein DedA with SNARE-associated domain</fullName>
    </submittedName>
</protein>
<feature type="region of interest" description="Disordered" evidence="7">
    <location>
        <begin position="1"/>
        <end position="33"/>
    </location>
</feature>
<keyword evidence="4 8" id="KW-0812">Transmembrane</keyword>
<evidence type="ECO:0000256" key="8">
    <source>
        <dbReference type="SAM" id="Phobius"/>
    </source>
</evidence>
<keyword evidence="10" id="KW-1185">Reference proteome</keyword>
<evidence type="ECO:0000256" key="7">
    <source>
        <dbReference type="SAM" id="MobiDB-lite"/>
    </source>
</evidence>
<feature type="transmembrane region" description="Helical" evidence="8">
    <location>
        <begin position="156"/>
        <end position="179"/>
    </location>
</feature>
<dbReference type="PANTHER" id="PTHR42709">
    <property type="entry name" value="ALKALINE PHOSPHATASE LIKE PROTEIN"/>
    <property type="match status" value="1"/>
</dbReference>